<name>A0AAD4R835_9BILA</name>
<dbReference type="EMBL" id="JAKKPZ010000011">
    <property type="protein sequence ID" value="KAI1715719.1"/>
    <property type="molecule type" value="Genomic_DNA"/>
</dbReference>
<protein>
    <submittedName>
        <fullName evidence="1">Uncharacterized protein</fullName>
    </submittedName>
</protein>
<dbReference type="Proteomes" id="UP001201812">
    <property type="component" value="Unassembled WGS sequence"/>
</dbReference>
<dbReference type="AlphaFoldDB" id="A0AAD4R835"/>
<keyword evidence="2" id="KW-1185">Reference proteome</keyword>
<sequence length="97" mass="11116">MKTTYVSSANSENNKVQQKMLEVFGESTQEMLNLIKSRCSNDEKKSLDKRLVHKHNHELGIESGDKRTIHMFLKQVNRIVAPQAAISMFGPRDCLRV</sequence>
<evidence type="ECO:0000313" key="2">
    <source>
        <dbReference type="Proteomes" id="UP001201812"/>
    </source>
</evidence>
<reference evidence="1" key="1">
    <citation type="submission" date="2022-01" db="EMBL/GenBank/DDBJ databases">
        <title>Genome Sequence Resource for Two Populations of Ditylenchus destructor, the Migratory Endoparasitic Phytonematode.</title>
        <authorList>
            <person name="Zhang H."/>
            <person name="Lin R."/>
            <person name="Xie B."/>
        </authorList>
    </citation>
    <scope>NUCLEOTIDE SEQUENCE</scope>
    <source>
        <strain evidence="1">BazhouSP</strain>
    </source>
</reference>
<comment type="caution">
    <text evidence="1">The sequence shown here is derived from an EMBL/GenBank/DDBJ whole genome shotgun (WGS) entry which is preliminary data.</text>
</comment>
<gene>
    <name evidence="1" type="ORF">DdX_08044</name>
</gene>
<proteinExistence type="predicted"/>
<organism evidence="1 2">
    <name type="scientific">Ditylenchus destructor</name>
    <dbReference type="NCBI Taxonomy" id="166010"/>
    <lineage>
        <taxon>Eukaryota</taxon>
        <taxon>Metazoa</taxon>
        <taxon>Ecdysozoa</taxon>
        <taxon>Nematoda</taxon>
        <taxon>Chromadorea</taxon>
        <taxon>Rhabditida</taxon>
        <taxon>Tylenchina</taxon>
        <taxon>Tylenchomorpha</taxon>
        <taxon>Sphaerularioidea</taxon>
        <taxon>Anguinidae</taxon>
        <taxon>Anguininae</taxon>
        <taxon>Ditylenchus</taxon>
    </lineage>
</organism>
<accession>A0AAD4R835</accession>
<evidence type="ECO:0000313" key="1">
    <source>
        <dbReference type="EMBL" id="KAI1715719.1"/>
    </source>
</evidence>